<keyword evidence="2" id="KW-0812">Transmembrane</keyword>
<evidence type="ECO:0000313" key="3">
    <source>
        <dbReference type="EMBL" id="KAG0715605.1"/>
    </source>
</evidence>
<sequence length="205" mass="22876">MKHLGKVKGKEIKEQVNTLLKQMTAETLENDVGVVDLPDLTQVKFTLLGKNKIDVAYQLEERVKKGELTLELNEERLPADLRSSWFHHQVSEPRWTFSSSALGGTGEVVSEAVTLEPPFLAATVVLTVVSAMLMCGLVVAGVLYRRHKTGHYPKDPRGSMQSLAFSEASLDRRSASRLSQQFQPPPPPRRPTVTTVENEYRSGRH</sequence>
<feature type="region of interest" description="Disordered" evidence="1">
    <location>
        <begin position="151"/>
        <end position="205"/>
    </location>
</feature>
<protein>
    <submittedName>
        <fullName evidence="3">Uncharacterized protein</fullName>
    </submittedName>
</protein>
<proteinExistence type="predicted"/>
<name>A0A8J5CMG0_CHIOP</name>
<accession>A0A8J5CMG0</accession>
<keyword evidence="2" id="KW-1133">Transmembrane helix</keyword>
<dbReference type="EMBL" id="JACEEZ010019554">
    <property type="protein sequence ID" value="KAG0715605.1"/>
    <property type="molecule type" value="Genomic_DNA"/>
</dbReference>
<dbReference type="OrthoDB" id="406800at2759"/>
<evidence type="ECO:0000256" key="2">
    <source>
        <dbReference type="SAM" id="Phobius"/>
    </source>
</evidence>
<evidence type="ECO:0000256" key="1">
    <source>
        <dbReference type="SAM" id="MobiDB-lite"/>
    </source>
</evidence>
<dbReference type="Proteomes" id="UP000770661">
    <property type="component" value="Unassembled WGS sequence"/>
</dbReference>
<evidence type="ECO:0000313" key="4">
    <source>
        <dbReference type="Proteomes" id="UP000770661"/>
    </source>
</evidence>
<keyword evidence="2" id="KW-0472">Membrane</keyword>
<feature type="transmembrane region" description="Helical" evidence="2">
    <location>
        <begin position="119"/>
        <end position="144"/>
    </location>
</feature>
<dbReference type="AlphaFoldDB" id="A0A8J5CMG0"/>
<comment type="caution">
    <text evidence="3">The sequence shown here is derived from an EMBL/GenBank/DDBJ whole genome shotgun (WGS) entry which is preliminary data.</text>
</comment>
<keyword evidence="4" id="KW-1185">Reference proteome</keyword>
<reference evidence="3" key="1">
    <citation type="submission" date="2020-07" db="EMBL/GenBank/DDBJ databases">
        <title>The High-quality genome of the commercially important snow crab, Chionoecetes opilio.</title>
        <authorList>
            <person name="Jeong J.-H."/>
            <person name="Ryu S."/>
        </authorList>
    </citation>
    <scope>NUCLEOTIDE SEQUENCE</scope>
    <source>
        <strain evidence="3">MADBK_172401_WGS</strain>
        <tissue evidence="3">Digestive gland</tissue>
    </source>
</reference>
<gene>
    <name evidence="3" type="ORF">GWK47_011538</name>
</gene>
<organism evidence="3 4">
    <name type="scientific">Chionoecetes opilio</name>
    <name type="common">Atlantic snow crab</name>
    <name type="synonym">Cancer opilio</name>
    <dbReference type="NCBI Taxonomy" id="41210"/>
    <lineage>
        <taxon>Eukaryota</taxon>
        <taxon>Metazoa</taxon>
        <taxon>Ecdysozoa</taxon>
        <taxon>Arthropoda</taxon>
        <taxon>Crustacea</taxon>
        <taxon>Multicrustacea</taxon>
        <taxon>Malacostraca</taxon>
        <taxon>Eumalacostraca</taxon>
        <taxon>Eucarida</taxon>
        <taxon>Decapoda</taxon>
        <taxon>Pleocyemata</taxon>
        <taxon>Brachyura</taxon>
        <taxon>Eubrachyura</taxon>
        <taxon>Majoidea</taxon>
        <taxon>Majidae</taxon>
        <taxon>Chionoecetes</taxon>
    </lineage>
</organism>